<evidence type="ECO:0000256" key="2">
    <source>
        <dbReference type="SAM" id="SignalP"/>
    </source>
</evidence>
<name>A0A8B7P0X6_HYAAZ</name>
<dbReference type="OMA" id="RDAFYCA"/>
<dbReference type="SUPFAM" id="SSF55136">
    <property type="entry name" value="Probable bacterial effector-binding domain"/>
    <property type="match status" value="1"/>
</dbReference>
<protein>
    <submittedName>
        <fullName evidence="4">Heme-binding protein 2</fullName>
    </submittedName>
</protein>
<accession>A0A8B7P0X6</accession>
<evidence type="ECO:0000256" key="1">
    <source>
        <dbReference type="ARBA" id="ARBA00009817"/>
    </source>
</evidence>
<feature type="signal peptide" evidence="2">
    <location>
        <begin position="1"/>
        <end position="19"/>
    </location>
</feature>
<dbReference type="OrthoDB" id="6424451at2759"/>
<dbReference type="KEGG" id="hazt:108675248"/>
<dbReference type="InterPro" id="IPR011256">
    <property type="entry name" value="Reg_factor_effector_dom_sf"/>
</dbReference>
<dbReference type="InterPro" id="IPR006917">
    <property type="entry name" value="SOUL_heme-bd"/>
</dbReference>
<feature type="chain" id="PRO_5034145262" evidence="2">
    <location>
        <begin position="20"/>
        <end position="210"/>
    </location>
</feature>
<keyword evidence="3" id="KW-1185">Reference proteome</keyword>
<gene>
    <name evidence="4" type="primary">LOC108675248</name>
</gene>
<proteinExistence type="inferred from homology"/>
<dbReference type="PANTHER" id="PTHR11220:SF1">
    <property type="entry name" value="HEME-BINDING PROTEIN 2"/>
    <property type="match status" value="1"/>
</dbReference>
<dbReference type="GeneID" id="108675248"/>
<dbReference type="Proteomes" id="UP000694843">
    <property type="component" value="Unplaced"/>
</dbReference>
<dbReference type="FunFam" id="3.20.80.10:FF:000002">
    <property type="entry name" value="Heme-binding protein 2"/>
    <property type="match status" value="1"/>
</dbReference>
<organism evidence="3 4">
    <name type="scientific">Hyalella azteca</name>
    <name type="common">Amphipod</name>
    <dbReference type="NCBI Taxonomy" id="294128"/>
    <lineage>
        <taxon>Eukaryota</taxon>
        <taxon>Metazoa</taxon>
        <taxon>Ecdysozoa</taxon>
        <taxon>Arthropoda</taxon>
        <taxon>Crustacea</taxon>
        <taxon>Multicrustacea</taxon>
        <taxon>Malacostraca</taxon>
        <taxon>Eumalacostraca</taxon>
        <taxon>Peracarida</taxon>
        <taxon>Amphipoda</taxon>
        <taxon>Senticaudata</taxon>
        <taxon>Talitrida</taxon>
        <taxon>Talitroidea</taxon>
        <taxon>Hyalellidae</taxon>
        <taxon>Hyalella</taxon>
    </lineage>
</organism>
<dbReference type="RefSeq" id="XP_018018731.1">
    <property type="nucleotide sequence ID" value="XM_018163242.2"/>
</dbReference>
<keyword evidence="2" id="KW-0732">Signal</keyword>
<sequence>MRVLFHVAVLGCVVASAAAQFSWINNVIDGVASIFQTYEEAPHTVVRTFQAGFEERQYPARKWVCTDHVAPRGDSSMSDPFFKLFRYISGANAAELKIDMTVPVTSKKRPQGTNSVVTTMCFFIGESHQASVPAPTEAEVYIENRPQITIFTRRIGGWPDDADYARESQTLRAMVQAEGIAVLPDDQYYTGYNSPMDFWNRRNELWLIKA</sequence>
<evidence type="ECO:0000313" key="4">
    <source>
        <dbReference type="RefSeq" id="XP_018018731.1"/>
    </source>
</evidence>
<reference evidence="4" key="1">
    <citation type="submission" date="2025-08" db="UniProtKB">
        <authorList>
            <consortium name="RefSeq"/>
        </authorList>
    </citation>
    <scope>IDENTIFICATION</scope>
    <source>
        <tissue evidence="4">Whole organism</tissue>
    </source>
</reference>
<dbReference type="Pfam" id="PF04832">
    <property type="entry name" value="SOUL"/>
    <property type="match status" value="1"/>
</dbReference>
<dbReference type="AlphaFoldDB" id="A0A8B7P0X6"/>
<dbReference type="Gene3D" id="3.20.80.10">
    <property type="entry name" value="Regulatory factor, effector binding domain"/>
    <property type="match status" value="1"/>
</dbReference>
<dbReference type="PANTHER" id="PTHR11220">
    <property type="entry name" value="HEME-BINDING PROTEIN-RELATED"/>
    <property type="match status" value="1"/>
</dbReference>
<evidence type="ECO:0000313" key="3">
    <source>
        <dbReference type="Proteomes" id="UP000694843"/>
    </source>
</evidence>
<comment type="similarity">
    <text evidence="1">Belongs to the HEBP family.</text>
</comment>